<name>A0A1V9ZSC4_9STRA</name>
<dbReference type="EMBL" id="JNBS01001691">
    <property type="protein sequence ID" value="OQS00690.1"/>
    <property type="molecule type" value="Genomic_DNA"/>
</dbReference>
<dbReference type="STRING" id="74557.A0A1V9ZSC4"/>
<dbReference type="InterPro" id="IPR007881">
    <property type="entry name" value="UNC-50"/>
</dbReference>
<reference evidence="7 8" key="1">
    <citation type="journal article" date="2014" name="Genome Biol. Evol.">
        <title>The secreted proteins of Achlya hypogyna and Thraustotheca clavata identify the ancestral oomycete secretome and reveal gene acquisitions by horizontal gene transfer.</title>
        <authorList>
            <person name="Misner I."/>
            <person name="Blouin N."/>
            <person name="Leonard G."/>
            <person name="Richards T.A."/>
            <person name="Lane C.E."/>
        </authorList>
    </citation>
    <scope>NUCLEOTIDE SEQUENCE [LARGE SCALE GENOMIC DNA]</scope>
    <source>
        <strain evidence="7 8">ATCC 34112</strain>
    </source>
</reference>
<feature type="transmembrane region" description="Helical" evidence="6">
    <location>
        <begin position="80"/>
        <end position="103"/>
    </location>
</feature>
<dbReference type="GO" id="GO:0000139">
    <property type="term" value="C:Golgi membrane"/>
    <property type="evidence" value="ECO:0007669"/>
    <property type="project" value="TreeGrafter"/>
</dbReference>
<feature type="transmembrane region" description="Helical" evidence="6">
    <location>
        <begin position="109"/>
        <end position="130"/>
    </location>
</feature>
<evidence type="ECO:0000256" key="2">
    <source>
        <dbReference type="ARBA" id="ARBA00006293"/>
    </source>
</evidence>
<evidence type="ECO:0000256" key="3">
    <source>
        <dbReference type="ARBA" id="ARBA00022692"/>
    </source>
</evidence>
<protein>
    <submittedName>
        <fullName evidence="7">Transmembrane protein</fullName>
    </submittedName>
</protein>
<organism evidence="7 8">
    <name type="scientific">Thraustotheca clavata</name>
    <dbReference type="NCBI Taxonomy" id="74557"/>
    <lineage>
        <taxon>Eukaryota</taxon>
        <taxon>Sar</taxon>
        <taxon>Stramenopiles</taxon>
        <taxon>Oomycota</taxon>
        <taxon>Saprolegniomycetes</taxon>
        <taxon>Saprolegniales</taxon>
        <taxon>Achlyaceae</taxon>
        <taxon>Thraustotheca</taxon>
    </lineage>
</organism>
<evidence type="ECO:0000256" key="5">
    <source>
        <dbReference type="ARBA" id="ARBA00023136"/>
    </source>
</evidence>
<comment type="similarity">
    <text evidence="2">Belongs to the unc-50 family.</text>
</comment>
<dbReference type="Pfam" id="PF05216">
    <property type="entry name" value="UNC-50"/>
    <property type="match status" value="1"/>
</dbReference>
<comment type="subcellular location">
    <subcellularLocation>
        <location evidence="1">Membrane</location>
        <topology evidence="1">Multi-pass membrane protein</topology>
    </subcellularLocation>
</comment>
<evidence type="ECO:0000256" key="6">
    <source>
        <dbReference type="SAM" id="Phobius"/>
    </source>
</evidence>
<dbReference type="OrthoDB" id="10027013at2759"/>
<sequence length="147" mass="16487">MTLSTLTWWCANTFLRMTPPGSGGLASDNFFVEQFVEWQYAFDIHCNAFFVLFLIVHVLQFLLVPLLLGDSFLSLAIANTVYAIGCGSYFYITFLGYMALPFLHNTERFLFPVIAVGGLYLSTLVLSLFLGANFNFAAMSAAYYYST</sequence>
<evidence type="ECO:0000256" key="4">
    <source>
        <dbReference type="ARBA" id="ARBA00022989"/>
    </source>
</evidence>
<evidence type="ECO:0000313" key="8">
    <source>
        <dbReference type="Proteomes" id="UP000243217"/>
    </source>
</evidence>
<gene>
    <name evidence="7" type="ORF">THRCLA_21667</name>
</gene>
<keyword evidence="5 6" id="KW-0472">Membrane</keyword>
<evidence type="ECO:0000313" key="7">
    <source>
        <dbReference type="EMBL" id="OQS00690.1"/>
    </source>
</evidence>
<comment type="caution">
    <text evidence="7">The sequence shown here is derived from an EMBL/GenBank/DDBJ whole genome shotgun (WGS) entry which is preliminary data.</text>
</comment>
<dbReference type="PANTHER" id="PTHR12841:SF6">
    <property type="entry name" value="PROTEIN UNC-50 HOMOLOG"/>
    <property type="match status" value="1"/>
</dbReference>
<accession>A0A1V9ZSC4</accession>
<evidence type="ECO:0000256" key="1">
    <source>
        <dbReference type="ARBA" id="ARBA00004141"/>
    </source>
</evidence>
<dbReference type="AlphaFoldDB" id="A0A1V9ZSC4"/>
<feature type="transmembrane region" description="Helical" evidence="6">
    <location>
        <begin position="48"/>
        <end position="68"/>
    </location>
</feature>
<keyword evidence="4 6" id="KW-1133">Transmembrane helix</keyword>
<keyword evidence="3 6" id="KW-0812">Transmembrane</keyword>
<keyword evidence="8" id="KW-1185">Reference proteome</keyword>
<dbReference type="Proteomes" id="UP000243217">
    <property type="component" value="Unassembled WGS sequence"/>
</dbReference>
<dbReference type="PANTHER" id="PTHR12841">
    <property type="entry name" value="PROTEIN UNC-50 HOMOLOG"/>
    <property type="match status" value="1"/>
</dbReference>
<proteinExistence type="inferred from homology"/>